<proteinExistence type="predicted"/>
<accession>Q94711</accession>
<keyword evidence="1" id="KW-0732">Signal</keyword>
<sequence length="2233" mass="237079">MKRTLLIIAMISIATCQVVSKSEACTCAQLLTSGDCARNSNCSWNTTKLACEVPQSTGPVTVTKNYGKSLYCEGLAQTDCLKLNECAWIDNKCTFFTSCTPYEKTIKDDCQAISKRCITDGTICVEIDLCSTYLTSTSCYQNKAGNYCVWDETAKKCSDVTECAQLPTALTKDSECRAYLKFECTAKPAGGCVDSGTNCADQVSVEGCVTNKTRSVNCFWDTTTNKCFDKKCENASTNIKTHVDCQAFLPTCTAKDGGGCVDIKTCADGKIKEGCKIDSAKKECYWSDKDLKCKDKICASAPNTLTTNSDCQKQFLASCITNGAGCVDDTSCGSSSVQEQCAVNRYNNRECTWNGSCKDKTCENAGTDIVGHDQCSTYSKACTGKANNAGGCQKRSCDNAPTTIISNAGCEDYLPNGKCIAKKDGGCISNTTCSAILLKDACVKDQNNKDCYWDTVGGNCLDKTCATLPTRLNSHSLCNGEINTCTVSSSGTCVDLLCENVVDKDNCVKDKSGADCVYYGSCYQKQCSAASQDNTTHAQCQEYLPACTLSNTKKGCIDLPLTCSALIVKENCELKANREKCGWTGSTCVDIVCTTAPTKTDDDYTVELCEAYKPSSNCVPNGTKKGCMELAAKCESRTIKEQCDVAGTKTNGGKTCLWDGTKTCYEKTCANATKEGFAGSVVVTGGEVTHNDCIAWLKDANGNPLCVVGTANNVCAPIPATCSGLGKNSCKTNILKVANTDPAEYLNCFWNDTTGKCVDGNVCANLDKKTHTDCTNASNKKCTVSADETKCVDRLSCSQYTKEPQCKKDKNDAPCTFDAATSKCADTACLKTEEDTKDFITHAQCTAKSNQCTLTNLPCGLKKAACTDYVTELACLGGILGDKAQCQWDGAATPPACKTLTFDCTKVKGAKLTGGYCNSLDATCSANQAGTACLTAQDNCSLYTKSADCKWAKTDGDCYYSGTCKPVSTLKCSELAGTTDAECKTLKSSCIFGINGKCKPNCASLADPQTYDSCQTFDAECSVQNDGKTCYYFADKNCSQLTSNTCTKGKDGTCQLTGTTCGQKTIAADANCGDVKTGTQGAAKITAKYCKDVSGGKCTALPDQSACVVVAAKCEDYKTASTNLGSCYWATEGYCYIDTVCKKYDAGTTACTAIVLGGTTNLNFNICQEFSSTCTVDSSATTKCKDYTAPTLTCADFKGTFNFFNCFHFLKTCTVNAAGTACIDKEDVCGDYDASEKCAYAVTDGPCVWDTAASKCLQKSCDAITTTDVASPSIDTCSAKQQNCTARTGGCMKRVACTVYTKKSQCEENLSGGKCIWNTNTEPGKCYDKTCTNADSTYNSHEKCIALGNCTVKLGEDGTTLGGCINLGACSDYKVIDQCKLNSTKKDCEWSLVETPNKCVDKTCTSADPASNTDFEKCQAYIPKGNCTLGAKKNEDGTYTEGGCMALVLCTEYNTQGQCKKSKNKDADGNFLNCYWNDTTKKCGDASCSQADDSFTTHDACITYGSPMNLKCTVDKDDKGCVPIPETCEEMSKGQCVDTDSKKNKCIWLEGTGTGSCATRTCENAVSPATASDCSNHLSYCTMIDSGSKCKTKTCEDYAFTDDATCAALFKNSKCTTNGKFCVNRGTCASALSQKGCTIDTSLNPCEWIVPTDTTKPAYCVQKTCNTAPKEYNSESQCLQYFTPKIGSTCTTQQGGGCVQRSSCSAAKVQSACTTDATQNICAWDSDTSTCRNQECKDISGSSHAACQNPTDKNFKGKCTAGKSGKCAAIQKCSLTTVEAACVVGTDGPCIWLPDYPNTDNTKGACFLYDSCRSLKWSNDPLCKYISDKCTTDGQQCIGITQCGKTNVNGGCVTGTDGECITTVATLGSTNKVCTKYVNCNSALFTTHSECKTANPKCTTNGTSSCIELAACSTYVKEACNYNKDGVQKNSSGQITSTGQCKWDDTTSVCRDQNCSDLVGISHLACSSQLSTCTTDGTICITKDSCTKYTTNSACINALGTEGLCQWTEGTAGAAGTCRVKTCDDITGGTNTQTCSAISTCTTDGTKSIPKTTCDKYVTKAGCNTTGTDGICVWTETTTGTTTTGKCSLMTNCTAAAKDQNACQLASNRCKWTASTATVASSCVDHTCETFNASQGRCTYFPNWDSSKYNICRTVSGKCTAADPKTLAESECYTLSAYMYSWNSKTSACAQCGTTIVTPNNSSNGNETNNNGSTSTDSGYVLGVAVLLGYLMY</sequence>
<feature type="chain" id="PRO_5004320293" evidence="1">
    <location>
        <begin position="21"/>
        <end position="2233"/>
    </location>
</feature>
<dbReference type="Pfam" id="PF01508">
    <property type="entry name" value="Paramecium_SA"/>
    <property type="match status" value="20"/>
</dbReference>
<dbReference type="EMBL" id="M65164">
    <property type="protein sequence ID" value="AAA61740.1"/>
    <property type="molecule type" value="Genomic_DNA"/>
</dbReference>
<dbReference type="InterPro" id="IPR002895">
    <property type="entry name" value="Paramecium_SA"/>
</dbReference>
<protein>
    <submittedName>
        <fullName evidence="2">51C surface protein</fullName>
    </submittedName>
</protein>
<feature type="signal peptide" evidence="1">
    <location>
        <begin position="1"/>
        <end position="20"/>
    </location>
</feature>
<evidence type="ECO:0000313" key="2">
    <source>
        <dbReference type="EMBL" id="AAA61740.1"/>
    </source>
</evidence>
<reference evidence="2" key="1">
    <citation type="journal article" date="1991" name="J. Mol. Biol.">
        <title>Cysteine residue periodicity is a conserved structural feature of variable surface proteins from Paramecium tetraurelia.</title>
        <authorList>
            <person name="Nielsen E."/>
            <person name="You Y."/>
            <person name="Forney J."/>
        </authorList>
    </citation>
    <scope>NUCLEOTIDE SEQUENCE</scope>
</reference>
<name>Q94711_PARTE</name>
<evidence type="ECO:0000256" key="1">
    <source>
        <dbReference type="SAM" id="SignalP"/>
    </source>
</evidence>
<dbReference type="PIR" id="T28669">
    <property type="entry name" value="T28669"/>
</dbReference>
<organism evidence="2">
    <name type="scientific">Paramecium tetraurelia</name>
    <dbReference type="NCBI Taxonomy" id="5888"/>
    <lineage>
        <taxon>Eukaryota</taxon>
        <taxon>Sar</taxon>
        <taxon>Alveolata</taxon>
        <taxon>Ciliophora</taxon>
        <taxon>Intramacronucleata</taxon>
        <taxon>Oligohymenophorea</taxon>
        <taxon>Peniculida</taxon>
        <taxon>Parameciidae</taxon>
        <taxon>Paramecium</taxon>
    </lineage>
</organism>
<dbReference type="SMART" id="SM00639">
    <property type="entry name" value="PSA"/>
    <property type="match status" value="26"/>
</dbReference>